<feature type="compositionally biased region" description="Low complexity" evidence="1">
    <location>
        <begin position="126"/>
        <end position="136"/>
    </location>
</feature>
<comment type="caution">
    <text evidence="2">The sequence shown here is derived from an EMBL/GenBank/DDBJ whole genome shotgun (WGS) entry which is preliminary data.</text>
</comment>
<dbReference type="AlphaFoldDB" id="A0A8K0V9Z2"/>
<reference evidence="2" key="1">
    <citation type="submission" date="2021-01" db="EMBL/GenBank/DDBJ databases">
        <title>Tabrizicola alba sp. nov. a motile alkaliphilic bacterium isolated from a soda lake.</title>
        <authorList>
            <person name="Szuroczki S."/>
            <person name="Abbaszade G."/>
            <person name="Schumann P."/>
            <person name="Toth E."/>
        </authorList>
    </citation>
    <scope>NUCLEOTIDE SEQUENCE</scope>
    <source>
        <strain evidence="2">DMG-N-6</strain>
    </source>
</reference>
<name>A0A8K0V9Z2_9RHOB</name>
<proteinExistence type="predicted"/>
<protein>
    <submittedName>
        <fullName evidence="2">DUF4177 domain-containing protein</fullName>
    </submittedName>
</protein>
<feature type="compositionally biased region" description="Basic and acidic residues" evidence="1">
    <location>
        <begin position="109"/>
        <end position="125"/>
    </location>
</feature>
<evidence type="ECO:0000256" key="1">
    <source>
        <dbReference type="SAM" id="MobiDB-lite"/>
    </source>
</evidence>
<organism evidence="2 3">
    <name type="scientific">Szabonella alba</name>
    <dbReference type="NCBI Taxonomy" id="2804194"/>
    <lineage>
        <taxon>Bacteria</taxon>
        <taxon>Pseudomonadati</taxon>
        <taxon>Pseudomonadota</taxon>
        <taxon>Alphaproteobacteria</taxon>
        <taxon>Rhodobacterales</taxon>
        <taxon>Paracoccaceae</taxon>
        <taxon>Szabonella</taxon>
    </lineage>
</organism>
<dbReference type="Proteomes" id="UP000648908">
    <property type="component" value="Unassembled WGS sequence"/>
</dbReference>
<feature type="region of interest" description="Disordered" evidence="1">
    <location>
        <begin position="80"/>
        <end position="169"/>
    </location>
</feature>
<dbReference type="RefSeq" id="WP_202687956.1">
    <property type="nucleotide sequence ID" value="NZ_JAESVN010000003.1"/>
</dbReference>
<accession>A0A8K0V9Z2</accession>
<sequence length="169" mass="18156">MQHYEYKVVPAPLKGEKAKTAKTTPERFAVALMNVMNTLGAEGWDYVRADTLPCEERSGFTGTKTSFLHMLVFRRALPQEGTEAKGKARGNAPALTSSEAATMIATMPDEPRLSADRGASDRVAVDRPAPARTVPPRTVPPGKDAPRNDASRADPPVQRKSGPGDQAAE</sequence>
<gene>
    <name evidence="2" type="ORF">JL811_07790</name>
</gene>
<dbReference type="EMBL" id="JAESVN010000003">
    <property type="protein sequence ID" value="MBL4917121.1"/>
    <property type="molecule type" value="Genomic_DNA"/>
</dbReference>
<evidence type="ECO:0000313" key="2">
    <source>
        <dbReference type="EMBL" id="MBL4917121.1"/>
    </source>
</evidence>
<keyword evidence="3" id="KW-1185">Reference proteome</keyword>
<evidence type="ECO:0000313" key="3">
    <source>
        <dbReference type="Proteomes" id="UP000648908"/>
    </source>
</evidence>